<gene>
    <name evidence="2" type="ORF">VP01_1773g2</name>
</gene>
<feature type="compositionally biased region" description="Basic and acidic residues" evidence="1">
    <location>
        <begin position="277"/>
        <end position="294"/>
    </location>
</feature>
<dbReference type="Proteomes" id="UP000037035">
    <property type="component" value="Unassembled WGS sequence"/>
</dbReference>
<accession>A0A0L6VGK6</accession>
<comment type="caution">
    <text evidence="2">The sequence shown here is derived from an EMBL/GenBank/DDBJ whole genome shotgun (WGS) entry which is preliminary data.</text>
</comment>
<feature type="compositionally biased region" description="Basic and acidic residues" evidence="1">
    <location>
        <begin position="233"/>
        <end position="252"/>
    </location>
</feature>
<evidence type="ECO:0000256" key="1">
    <source>
        <dbReference type="SAM" id="MobiDB-lite"/>
    </source>
</evidence>
<feature type="compositionally biased region" description="Low complexity" evidence="1">
    <location>
        <begin position="259"/>
        <end position="270"/>
    </location>
</feature>
<dbReference type="AlphaFoldDB" id="A0A0L6VGK6"/>
<reference evidence="2 3" key="1">
    <citation type="submission" date="2015-08" db="EMBL/GenBank/DDBJ databases">
        <title>Next Generation Sequencing and Analysis of the Genome of Puccinia sorghi L Schw, the Causal Agent of Maize Common Rust.</title>
        <authorList>
            <person name="Rochi L."/>
            <person name="Burguener G."/>
            <person name="Darino M."/>
            <person name="Turjanski A."/>
            <person name="Kreff E."/>
            <person name="Dieguez M.J."/>
            <person name="Sacco F."/>
        </authorList>
    </citation>
    <scope>NUCLEOTIDE SEQUENCE [LARGE SCALE GENOMIC DNA]</scope>
    <source>
        <strain evidence="2 3">RO10H11247</strain>
    </source>
</reference>
<feature type="region of interest" description="Disordered" evidence="1">
    <location>
        <begin position="1"/>
        <end position="55"/>
    </location>
</feature>
<sequence length="972" mass="109600">MGRAAFPALGLRTESSKPVDQIQRTQNHNDFANAWEESKPSPAHPQAQTQYPRGTRQTWPSVLILPEDLFEASIPLKNHYDRTPWDSPYWPESKASLPRTVETANEAKITSVSEEAGQSSQASPRTESKSSKFAPIFREGKSSHRNEGETLRNGEISHPPNQSASAYQSLLSEDFQNPEESHLPSQKPRGPIQESFQKSETDKSPVISEEIDQIHPEETSEETSSPRPKTKSTKNETEKGSRENQPDPKIAESEVVQEGPSSSGSNTGSPLAPYIKADLKTDKGKHSEVKEEPIARAQLPLSSSSSSQTEPSPVNPSKKKEHRYIKGKKLGGKVAPLTPEQLSALEKKGKWKVLYGSAEKGNKPTQGKEPYLIGNETQAVSEKFNSAESFPMCHSAAPLPPNTAHQQQEQGIEKTYKKTLNKIELDEISQTENDSSSPKGKGFAFVTNKEGETIQPSEENNIESKIGISSESSVRGPTAEDIYILSLIDQETKSTPETQRIISTAPMRFKIDYDSQENYLYSEYQKAKESFKSKTPNRPLPSIMAPFMIDPQIKKKIERKIELVCKDMIVVNPSSVPFECRSLNHYCEVTVQKFFELWGQGYVLSWEANRLNIKLMSQLAIILNLHNDSPHFGISPIFNKVDIIARLALLKRQQLSIVIGLIYDKLGKEEGTRRLEAFTKFLMYHSIAKKWKALKRGWKNHGKKSSIQAEFFEMINGISEDPQFIVEIPEPLGLWSLIGSEIGPQSTWPATEMIYGILGARNHLNILDHTEGMLPDINKWWKSTGLESASRKFGLDILRILKVGKALQFGSEHFVLNFGNRGTSAEKAFSTILDVMNEPRSLPWIESPERAWLHSAVGSLYQDRLRNLSLHVFFKGFSSQPNMELTRGTRSGFELIWCDLGLNLMEVPNISDLQDPGKFQKKLKQYQNISGCFLKYSRMAISIWFRFFYANTQIHLSKTEERSKKQQEFLQL</sequence>
<feature type="compositionally biased region" description="Polar residues" evidence="1">
    <location>
        <begin position="46"/>
        <end position="55"/>
    </location>
</feature>
<keyword evidence="3" id="KW-1185">Reference proteome</keyword>
<dbReference type="VEuPathDB" id="FungiDB:VP01_1773g2"/>
<dbReference type="OrthoDB" id="2504757at2759"/>
<feature type="compositionally biased region" description="Polar residues" evidence="1">
    <location>
        <begin position="16"/>
        <end position="30"/>
    </location>
</feature>
<dbReference type="EMBL" id="LAVV01006585">
    <property type="protein sequence ID" value="KNZ59255.1"/>
    <property type="molecule type" value="Genomic_DNA"/>
</dbReference>
<proteinExistence type="predicted"/>
<feature type="compositionally biased region" description="Basic residues" evidence="1">
    <location>
        <begin position="317"/>
        <end position="331"/>
    </location>
</feature>
<feature type="region of interest" description="Disordered" evidence="1">
    <location>
        <begin position="110"/>
        <end position="332"/>
    </location>
</feature>
<name>A0A0L6VGK6_9BASI</name>
<protein>
    <submittedName>
        <fullName evidence="2">Uncharacterized protein</fullName>
    </submittedName>
</protein>
<evidence type="ECO:0000313" key="2">
    <source>
        <dbReference type="EMBL" id="KNZ59255.1"/>
    </source>
</evidence>
<evidence type="ECO:0000313" key="3">
    <source>
        <dbReference type="Proteomes" id="UP000037035"/>
    </source>
</evidence>
<organism evidence="2 3">
    <name type="scientific">Puccinia sorghi</name>
    <dbReference type="NCBI Taxonomy" id="27349"/>
    <lineage>
        <taxon>Eukaryota</taxon>
        <taxon>Fungi</taxon>
        <taxon>Dikarya</taxon>
        <taxon>Basidiomycota</taxon>
        <taxon>Pucciniomycotina</taxon>
        <taxon>Pucciniomycetes</taxon>
        <taxon>Pucciniales</taxon>
        <taxon>Pucciniaceae</taxon>
        <taxon>Puccinia</taxon>
    </lineage>
</organism>
<feature type="compositionally biased region" description="Basic and acidic residues" evidence="1">
    <location>
        <begin position="138"/>
        <end position="152"/>
    </location>
</feature>
<feature type="compositionally biased region" description="Polar residues" evidence="1">
    <location>
        <begin position="110"/>
        <end position="125"/>
    </location>
</feature>
<feature type="compositionally biased region" description="Polar residues" evidence="1">
    <location>
        <begin position="159"/>
        <end position="175"/>
    </location>
</feature>